<dbReference type="PANTHER" id="PTHR42752">
    <property type="entry name" value="IMIDAZOLONEPROPIONASE"/>
    <property type="match status" value="1"/>
</dbReference>
<dbReference type="GO" id="GO:0019557">
    <property type="term" value="P:L-histidine catabolic process to glutamate and formate"/>
    <property type="evidence" value="ECO:0007669"/>
    <property type="project" value="UniProtKB-UniPathway"/>
</dbReference>
<keyword evidence="6 7" id="KW-0408">Iron</keyword>
<evidence type="ECO:0000256" key="5">
    <source>
        <dbReference type="ARBA" id="ARBA00022833"/>
    </source>
</evidence>
<evidence type="ECO:0000256" key="6">
    <source>
        <dbReference type="ARBA" id="ARBA00023004"/>
    </source>
</evidence>
<reference evidence="9 10" key="2">
    <citation type="journal article" date="2018" name="Int. J. Syst. Evol. Microbiol.">
        <title>Marinobacterium aestuarii sp. nov., a benzene-degrading marine bacterium isolated from estuary sediment.</title>
        <authorList>
            <person name="Bae S.S."/>
            <person name="Jung J."/>
            <person name="Chung D."/>
            <person name="Baek K."/>
        </authorList>
    </citation>
    <scope>NUCLEOTIDE SEQUENCE [LARGE SCALE GENOMIC DNA]</scope>
    <source>
        <strain evidence="9 10">ST58-10</strain>
    </source>
</reference>
<dbReference type="NCBIfam" id="TIGR01224">
    <property type="entry name" value="hutI"/>
    <property type="match status" value="1"/>
</dbReference>
<organism evidence="9 10">
    <name type="scientific">Marinobacterium aestuarii</name>
    <dbReference type="NCBI Taxonomy" id="1821621"/>
    <lineage>
        <taxon>Bacteria</taxon>
        <taxon>Pseudomonadati</taxon>
        <taxon>Pseudomonadota</taxon>
        <taxon>Gammaproteobacteria</taxon>
        <taxon>Oceanospirillales</taxon>
        <taxon>Oceanospirillaceae</taxon>
        <taxon>Marinobacterium</taxon>
    </lineage>
</organism>
<keyword evidence="5 7" id="KW-0862">Zinc</keyword>
<dbReference type="GO" id="GO:0050480">
    <property type="term" value="F:imidazolonepropionase activity"/>
    <property type="evidence" value="ECO:0007669"/>
    <property type="project" value="UniProtKB-UniRule"/>
</dbReference>
<feature type="binding site" evidence="7">
    <location>
        <position position="88"/>
    </location>
    <ligand>
        <name>Fe(3+)</name>
        <dbReference type="ChEBI" id="CHEBI:29034"/>
    </ligand>
</feature>
<feature type="binding site" evidence="7">
    <location>
        <position position="158"/>
    </location>
    <ligand>
        <name>4-imidazolone-5-propanoate</name>
        <dbReference type="ChEBI" id="CHEBI:77893"/>
    </ligand>
</feature>
<feature type="binding site" evidence="7">
    <location>
        <position position="158"/>
    </location>
    <ligand>
        <name>N-formimidoyl-L-glutamate</name>
        <dbReference type="ChEBI" id="CHEBI:58928"/>
    </ligand>
</feature>
<feature type="binding site" evidence="7">
    <location>
        <position position="336"/>
    </location>
    <ligand>
        <name>4-imidazolone-5-propanoate</name>
        <dbReference type="ChEBI" id="CHEBI:77893"/>
    </ligand>
</feature>
<comment type="subcellular location">
    <subcellularLocation>
        <location evidence="7">Cytoplasm</location>
    </subcellularLocation>
</comment>
<dbReference type="Pfam" id="PF01979">
    <property type="entry name" value="Amidohydro_1"/>
    <property type="match status" value="1"/>
</dbReference>
<dbReference type="OrthoDB" id="9776455at2"/>
<feature type="binding site" evidence="7">
    <location>
        <position position="331"/>
    </location>
    <ligand>
        <name>Fe(3+)</name>
        <dbReference type="ChEBI" id="CHEBI:29034"/>
    </ligand>
</feature>
<feature type="binding site" evidence="7">
    <location>
        <position position="259"/>
    </location>
    <ligand>
        <name>4-imidazolone-5-propanoate</name>
        <dbReference type="ChEBI" id="CHEBI:77893"/>
    </ligand>
</feature>
<feature type="binding site" evidence="7">
    <location>
        <position position="88"/>
    </location>
    <ligand>
        <name>Zn(2+)</name>
        <dbReference type="ChEBI" id="CHEBI:29105"/>
    </ligand>
</feature>
<proteinExistence type="inferred from homology"/>
<dbReference type="GO" id="GO:0005506">
    <property type="term" value="F:iron ion binding"/>
    <property type="evidence" value="ECO:0007669"/>
    <property type="project" value="UniProtKB-UniRule"/>
</dbReference>
<dbReference type="KEGG" id="mars:A8C75_02290"/>
<dbReference type="Proteomes" id="UP000078070">
    <property type="component" value="Chromosome"/>
</dbReference>
<evidence type="ECO:0000256" key="4">
    <source>
        <dbReference type="ARBA" id="ARBA00022808"/>
    </source>
</evidence>
<accession>A0A1A9EUU8</accession>
<keyword evidence="3 7" id="KW-0378">Hydrolase</keyword>
<feature type="binding site" evidence="7">
    <location>
        <position position="331"/>
    </location>
    <ligand>
        <name>Zn(2+)</name>
        <dbReference type="ChEBI" id="CHEBI:29105"/>
    </ligand>
</feature>
<evidence type="ECO:0000256" key="1">
    <source>
        <dbReference type="ARBA" id="ARBA00012864"/>
    </source>
</evidence>
<feature type="binding site" evidence="7">
    <location>
        <position position="86"/>
    </location>
    <ligand>
        <name>Zn(2+)</name>
        <dbReference type="ChEBI" id="CHEBI:29105"/>
    </ligand>
</feature>
<dbReference type="STRING" id="1821621.A8C75_02290"/>
<dbReference type="EC" id="3.5.2.7" evidence="1 7"/>
<keyword evidence="10" id="KW-1185">Reference proteome</keyword>
<dbReference type="SUPFAM" id="SSF51556">
    <property type="entry name" value="Metallo-dependent hydrolases"/>
    <property type="match status" value="1"/>
</dbReference>
<gene>
    <name evidence="7" type="primary">hutI</name>
    <name evidence="9" type="ORF">A8C75_02290</name>
</gene>
<dbReference type="UniPathway" id="UPA00379">
    <property type="reaction ID" value="UER00551"/>
</dbReference>
<dbReference type="PANTHER" id="PTHR42752:SF1">
    <property type="entry name" value="IMIDAZOLONEPROPIONASE-RELATED"/>
    <property type="match status" value="1"/>
</dbReference>
<evidence type="ECO:0000313" key="10">
    <source>
        <dbReference type="Proteomes" id="UP000078070"/>
    </source>
</evidence>
<evidence type="ECO:0000259" key="8">
    <source>
        <dbReference type="Pfam" id="PF01979"/>
    </source>
</evidence>
<dbReference type="InterPro" id="IPR011059">
    <property type="entry name" value="Metal-dep_hydrolase_composite"/>
</dbReference>
<evidence type="ECO:0000256" key="3">
    <source>
        <dbReference type="ARBA" id="ARBA00022801"/>
    </source>
</evidence>
<dbReference type="InterPro" id="IPR032466">
    <property type="entry name" value="Metal_Hydrolase"/>
</dbReference>
<comment type="cofactor">
    <cofactor evidence="7">
        <name>Zn(2+)</name>
        <dbReference type="ChEBI" id="CHEBI:29105"/>
    </cofactor>
    <cofactor evidence="7">
        <name>Fe(3+)</name>
        <dbReference type="ChEBI" id="CHEBI:29034"/>
    </cofactor>
    <text evidence="7">Binds 1 zinc or iron ion per subunit.</text>
</comment>
<name>A0A1A9EUU8_9GAMM</name>
<dbReference type="EMBL" id="CP015839">
    <property type="protein sequence ID" value="ANG61411.1"/>
    <property type="molecule type" value="Genomic_DNA"/>
</dbReference>
<dbReference type="RefSeq" id="WP_067377530.1">
    <property type="nucleotide sequence ID" value="NZ_CP015839.1"/>
</dbReference>
<comment type="pathway">
    <text evidence="7">Amino-acid degradation; L-histidine degradation into L-glutamate; N-formimidoyl-L-glutamate from L-histidine: step 3/3.</text>
</comment>
<dbReference type="Gene3D" id="3.20.20.140">
    <property type="entry name" value="Metal-dependent hydrolases"/>
    <property type="match status" value="1"/>
</dbReference>
<dbReference type="FunFam" id="3.20.20.140:FF:000007">
    <property type="entry name" value="Imidazolonepropionase"/>
    <property type="match status" value="1"/>
</dbReference>
<feature type="binding site" evidence="7">
    <location>
        <position position="86"/>
    </location>
    <ligand>
        <name>Fe(3+)</name>
        <dbReference type="ChEBI" id="CHEBI:29034"/>
    </ligand>
</feature>
<evidence type="ECO:0000256" key="2">
    <source>
        <dbReference type="ARBA" id="ARBA00022723"/>
    </source>
</evidence>
<dbReference type="InterPro" id="IPR005920">
    <property type="entry name" value="HutI"/>
</dbReference>
<comment type="similarity">
    <text evidence="7">Belongs to the metallo-dependent hydrolases superfamily. HutI family.</text>
</comment>
<feature type="binding site" evidence="7">
    <location>
        <position position="256"/>
    </location>
    <ligand>
        <name>Fe(3+)</name>
        <dbReference type="ChEBI" id="CHEBI:29034"/>
    </ligand>
</feature>
<evidence type="ECO:0000313" key="9">
    <source>
        <dbReference type="EMBL" id="ANG61411.1"/>
    </source>
</evidence>
<feature type="binding site" evidence="7">
    <location>
        <position position="333"/>
    </location>
    <ligand>
        <name>N-formimidoyl-L-glutamate</name>
        <dbReference type="ChEBI" id="CHEBI:58928"/>
    </ligand>
</feature>
<keyword evidence="7" id="KW-0963">Cytoplasm</keyword>
<dbReference type="AlphaFoldDB" id="A0A1A9EUU8"/>
<keyword evidence="4 7" id="KW-0369">Histidine metabolism</keyword>
<protein>
    <recommendedName>
        <fullName evidence="1 7">Imidazolonepropionase</fullName>
        <ecNumber evidence="1 7">3.5.2.7</ecNumber>
    </recommendedName>
    <alternativeName>
        <fullName evidence="7">Imidazolone-5-propionate hydrolase</fullName>
    </alternativeName>
</protein>
<evidence type="ECO:0000256" key="7">
    <source>
        <dbReference type="HAMAP-Rule" id="MF_00372"/>
    </source>
</evidence>
<feature type="binding site" evidence="7">
    <location>
        <position position="256"/>
    </location>
    <ligand>
        <name>Zn(2+)</name>
        <dbReference type="ChEBI" id="CHEBI:29105"/>
    </ligand>
</feature>
<reference evidence="10" key="1">
    <citation type="submission" date="2016-05" db="EMBL/GenBank/DDBJ databases">
        <authorList>
            <person name="Baek K."/>
            <person name="Yang S.-J."/>
        </authorList>
    </citation>
    <scope>NUCLEOTIDE SEQUENCE [LARGE SCALE GENOMIC DNA]</scope>
    <source>
        <strain evidence="10">ST58-10</strain>
    </source>
</reference>
<dbReference type="GO" id="GO:0008270">
    <property type="term" value="F:zinc ion binding"/>
    <property type="evidence" value="ECO:0007669"/>
    <property type="project" value="UniProtKB-UniRule"/>
</dbReference>
<comment type="catalytic activity">
    <reaction evidence="7">
        <text>4-imidazolone-5-propanoate + H2O = N-formimidoyl-L-glutamate</text>
        <dbReference type="Rhea" id="RHEA:23660"/>
        <dbReference type="ChEBI" id="CHEBI:15377"/>
        <dbReference type="ChEBI" id="CHEBI:58928"/>
        <dbReference type="ChEBI" id="CHEBI:77893"/>
        <dbReference type="EC" id="3.5.2.7"/>
    </reaction>
</comment>
<dbReference type="Gene3D" id="2.30.40.10">
    <property type="entry name" value="Urease, subunit C, domain 1"/>
    <property type="match status" value="1"/>
</dbReference>
<sequence length="421" mass="45021">MYIQTINPKVNAVFDTCERIWINANLATFDAAVQASYGALAAQAIGVRDGCIAAIAPMSAFDASAVSAEIIDARGGWMTPGLVDAHTHLVFAGSRAQEFEQRLKGASYEEIARNGGGIISTVRATRSATVAELVRLSEPRLQALMREGVTSVEIKSGYGLSLEDELKMLRAARRLGERNAVRVSTSLLAAHALPPEFADNADGYIDLICNEIIPAAVAEGLVDAVDVFCESIAFSPAQCERVFKAAQQHGLGIRAHVEQLSNLHGAALAARYGAWSVDHLEWLDEEGVQAMAASGTVATLLPGAFYFLRDTRVPPIDLLRQHGVGMAVATDLNPGSSPLASIRLAMNMACTLFRLTPEEALAGCTRFGARGLGLEGKVGELKVGMQADMVLWDIDHPAELAYQFGVNLVRERILAGEVHNV</sequence>
<comment type="function">
    <text evidence="7">Catalyzes the hydrolytic cleavage of the carbon-nitrogen bond in imidazolone-5-propanoate to yield N-formimidoyl-L-glutamate. It is the third step in the universal histidine degradation pathway.</text>
</comment>
<dbReference type="SUPFAM" id="SSF51338">
    <property type="entry name" value="Composite domain of metallo-dependent hydrolases"/>
    <property type="match status" value="1"/>
</dbReference>
<feature type="binding site" evidence="7">
    <location>
        <position position="335"/>
    </location>
    <ligand>
        <name>N-formimidoyl-L-glutamate</name>
        <dbReference type="ChEBI" id="CHEBI:58928"/>
    </ligand>
</feature>
<dbReference type="GO" id="GO:0005737">
    <property type="term" value="C:cytoplasm"/>
    <property type="evidence" value="ECO:0007669"/>
    <property type="project" value="UniProtKB-SubCell"/>
</dbReference>
<keyword evidence="2 7" id="KW-0479">Metal-binding</keyword>
<feature type="binding site" evidence="7">
    <location>
        <position position="95"/>
    </location>
    <ligand>
        <name>4-imidazolone-5-propanoate</name>
        <dbReference type="ChEBI" id="CHEBI:77893"/>
    </ligand>
</feature>
<dbReference type="GO" id="GO:0019556">
    <property type="term" value="P:L-histidine catabolic process to glutamate and formamide"/>
    <property type="evidence" value="ECO:0007669"/>
    <property type="project" value="UniProtKB-UniRule"/>
</dbReference>
<feature type="binding site" evidence="7">
    <location>
        <position position="191"/>
    </location>
    <ligand>
        <name>4-imidazolone-5-propanoate</name>
        <dbReference type="ChEBI" id="CHEBI:77893"/>
    </ligand>
</feature>
<dbReference type="InterPro" id="IPR006680">
    <property type="entry name" value="Amidohydro-rel"/>
</dbReference>
<feature type="domain" description="Amidohydrolase-related" evidence="8">
    <location>
        <begin position="78"/>
        <end position="397"/>
    </location>
</feature>
<dbReference type="CDD" id="cd01296">
    <property type="entry name" value="Imidazolone-5PH"/>
    <property type="match status" value="1"/>
</dbReference>
<dbReference type="HAMAP" id="MF_00372">
    <property type="entry name" value="HutI"/>
    <property type="match status" value="1"/>
</dbReference>